<dbReference type="InterPro" id="IPR057666">
    <property type="entry name" value="DrpA_SLOG"/>
</dbReference>
<proteinExistence type="inferred from homology"/>
<dbReference type="PANTHER" id="PTHR43022">
    <property type="entry name" value="PROTEIN SMF"/>
    <property type="match status" value="1"/>
</dbReference>
<evidence type="ECO:0000256" key="1">
    <source>
        <dbReference type="ARBA" id="ARBA00006525"/>
    </source>
</evidence>
<evidence type="ECO:0000313" key="3">
    <source>
        <dbReference type="EMBL" id="RSX55814.1"/>
    </source>
</evidence>
<evidence type="ECO:0000313" key="4">
    <source>
        <dbReference type="Proteomes" id="UP000287609"/>
    </source>
</evidence>
<dbReference type="SUPFAM" id="SSF102405">
    <property type="entry name" value="MCP/YpsA-like"/>
    <property type="match status" value="1"/>
</dbReference>
<accession>A0A430FSF3</accession>
<evidence type="ECO:0000259" key="2">
    <source>
        <dbReference type="Pfam" id="PF02481"/>
    </source>
</evidence>
<protein>
    <submittedName>
        <fullName evidence="3">DNA processing protein DprA</fullName>
    </submittedName>
</protein>
<dbReference type="OrthoDB" id="9785707at2"/>
<organism evidence="3 4">
    <name type="scientific">Bifidobacterium dolichotidis</name>
    <dbReference type="NCBI Taxonomy" id="2306976"/>
    <lineage>
        <taxon>Bacteria</taxon>
        <taxon>Bacillati</taxon>
        <taxon>Actinomycetota</taxon>
        <taxon>Actinomycetes</taxon>
        <taxon>Bifidobacteriales</taxon>
        <taxon>Bifidobacteriaceae</taxon>
        <taxon>Bifidobacterium</taxon>
    </lineage>
</organism>
<comment type="similarity">
    <text evidence="1">Belongs to the DprA/Smf family.</text>
</comment>
<dbReference type="Proteomes" id="UP000287609">
    <property type="component" value="Unassembled WGS sequence"/>
</dbReference>
<dbReference type="AlphaFoldDB" id="A0A430FSF3"/>
<dbReference type="GO" id="GO:0009294">
    <property type="term" value="P:DNA-mediated transformation"/>
    <property type="evidence" value="ECO:0007669"/>
    <property type="project" value="InterPro"/>
</dbReference>
<reference evidence="3 4" key="1">
    <citation type="submission" date="2018-09" db="EMBL/GenBank/DDBJ databases">
        <title>Characterization of the phylogenetic diversity of five novel species belonging to the genus Bifidobacterium.</title>
        <authorList>
            <person name="Lugli G.A."/>
            <person name="Duranti S."/>
            <person name="Milani C."/>
        </authorList>
    </citation>
    <scope>NUCLEOTIDE SEQUENCE [LARGE SCALE GENOMIC DNA]</scope>
    <source>
        <strain evidence="3 4">2036B</strain>
    </source>
</reference>
<gene>
    <name evidence="3" type="ORF">D2E26_0377</name>
</gene>
<feature type="domain" description="Smf/DprA SLOG" evidence="2">
    <location>
        <begin position="144"/>
        <end position="362"/>
    </location>
</feature>
<dbReference type="PANTHER" id="PTHR43022:SF1">
    <property type="entry name" value="PROTEIN SMF"/>
    <property type="match status" value="1"/>
</dbReference>
<dbReference type="EMBL" id="QXGM01000001">
    <property type="protein sequence ID" value="RSX55814.1"/>
    <property type="molecule type" value="Genomic_DNA"/>
</dbReference>
<comment type="caution">
    <text evidence="3">The sequence shown here is derived from an EMBL/GenBank/DDBJ whole genome shotgun (WGS) entry which is preliminary data.</text>
</comment>
<dbReference type="Gene3D" id="3.40.50.450">
    <property type="match status" value="1"/>
</dbReference>
<name>A0A430FSF3_9BIFI</name>
<sequence>MSALVDFIQQLYEPQPTAPCKDNGTICVSQRAAAAAVLSACTDGADAAMAVFVQGCSSTLEALDLFEQWFVEQQQQTLQATMLEQSLLERCEQGLQQQNCTLDKKAATTVQHALLRWARRRSAITCDSAQSLHNWLTDHNQEWVVTQGDSCWPVQLNDLSIRSDWVSPLCLWGMGDRRALTACDEPLAIIGSRAASDYGAHVARQLASCAVRDGHSVISGGALGIDAHAHWGAVDAAAADNAGPTLAVFAGGLRHIGPSSNMQLFKQMMHWRGALLSEMPPYCAPVARRFLMRNRIIAALASVVCVAQARIHSGALNTAHWAQELNRELYAVPGLITRPDHTGCHRLIDEQAARVLSTCESVEQLCHSAHQPNYSQFDAGSPTIKSTQADDELTAVQHDIITAIRSCQRAQCAATASHVLAALQRAQPHTVLTLPKLLAQLTELELRAVITNTAGCYSA</sequence>
<dbReference type="InterPro" id="IPR003488">
    <property type="entry name" value="DprA"/>
</dbReference>
<dbReference type="Pfam" id="PF02481">
    <property type="entry name" value="DNA_processg_A"/>
    <property type="match status" value="1"/>
</dbReference>
<keyword evidence="4" id="KW-1185">Reference proteome</keyword>